<gene>
    <name evidence="1" type="ORF">BOO71_0008431</name>
</gene>
<dbReference type="Gene3D" id="2.40.30.100">
    <property type="entry name" value="AF2212/PG0164-like"/>
    <property type="match status" value="1"/>
</dbReference>
<sequence>MPLTLNFSGPVWYWRGPAPFYFVTVPAEQAQQIKAAARLVTYGWGMIPVRARVGNTEWKTSLFPREELYILPIKLMIRKAEKIEEGDEVAVQLEVG</sequence>
<evidence type="ECO:0000313" key="2">
    <source>
        <dbReference type="Proteomes" id="UP000186607"/>
    </source>
</evidence>
<accession>A0A1U7NXK4</accession>
<dbReference type="RefSeq" id="WP_075833547.1">
    <property type="nucleotide sequence ID" value="NZ_MSTI01000093.1"/>
</dbReference>
<evidence type="ECO:0008006" key="3">
    <source>
        <dbReference type="Google" id="ProtNLM"/>
    </source>
</evidence>
<evidence type="ECO:0000313" key="1">
    <source>
        <dbReference type="EMBL" id="OLV17637.1"/>
    </source>
</evidence>
<keyword evidence="2" id="KW-1185">Reference proteome</keyword>
<dbReference type="OrthoDB" id="9808666at2"/>
<dbReference type="EMBL" id="MSTI01000093">
    <property type="protein sequence ID" value="OLV17637.1"/>
    <property type="molecule type" value="Genomic_DNA"/>
</dbReference>
<dbReference type="eggNOG" id="ENOG5032ZPP">
    <property type="taxonomic scope" value="Bacteria"/>
</dbReference>
<dbReference type="STRING" id="249408.BOO71_0008431"/>
<dbReference type="AlphaFoldDB" id="A0A1U7NXK4"/>
<reference evidence="1 2" key="1">
    <citation type="submission" date="2017-01" db="EMBL/GenBank/DDBJ databases">
        <title>Genome Analysis of Deinococcus marmoris KOPRI26562.</title>
        <authorList>
            <person name="Kim J.H."/>
            <person name="Oh H.-M."/>
        </authorList>
    </citation>
    <scope>NUCLEOTIDE SEQUENCE [LARGE SCALE GENOMIC DNA]</scope>
    <source>
        <strain evidence="1 2">KOPRI26562</strain>
    </source>
</reference>
<proteinExistence type="predicted"/>
<organism evidence="1 2">
    <name type="scientific">Deinococcus marmoris</name>
    <dbReference type="NCBI Taxonomy" id="249408"/>
    <lineage>
        <taxon>Bacteria</taxon>
        <taxon>Thermotogati</taxon>
        <taxon>Deinococcota</taxon>
        <taxon>Deinococci</taxon>
        <taxon>Deinococcales</taxon>
        <taxon>Deinococcaceae</taxon>
        <taxon>Deinococcus</taxon>
    </lineage>
</organism>
<dbReference type="Pfam" id="PF08922">
    <property type="entry name" value="DUF1905"/>
    <property type="match status" value="1"/>
</dbReference>
<protein>
    <recommendedName>
        <fullName evidence="3">DUF1905 domain-containing protein</fullName>
    </recommendedName>
</protein>
<dbReference type="SUPFAM" id="SSF141694">
    <property type="entry name" value="AF2212/PG0164-like"/>
    <property type="match status" value="1"/>
</dbReference>
<dbReference type="InterPro" id="IPR015018">
    <property type="entry name" value="DUF1905"/>
</dbReference>
<dbReference type="InterPro" id="IPR037079">
    <property type="entry name" value="AF2212/PG0164-like_sf"/>
</dbReference>
<name>A0A1U7NXK4_9DEIO</name>
<comment type="caution">
    <text evidence="1">The sequence shown here is derived from an EMBL/GenBank/DDBJ whole genome shotgun (WGS) entry which is preliminary data.</text>
</comment>
<dbReference type="Proteomes" id="UP000186607">
    <property type="component" value="Unassembled WGS sequence"/>
</dbReference>